<dbReference type="Pfam" id="PF00672">
    <property type="entry name" value="HAMP"/>
    <property type="match status" value="1"/>
</dbReference>
<dbReference type="PANTHER" id="PTHR41523">
    <property type="entry name" value="TWO-COMPONENT SYSTEM SENSOR PROTEIN"/>
    <property type="match status" value="1"/>
</dbReference>
<evidence type="ECO:0000256" key="6">
    <source>
        <dbReference type="ARBA" id="ARBA00022777"/>
    </source>
</evidence>
<feature type="transmembrane region" description="Helical" evidence="8">
    <location>
        <begin position="284"/>
        <end position="307"/>
    </location>
</feature>
<name>A0ABV7XBC6_9SPHN</name>
<evidence type="ECO:0000259" key="9">
    <source>
        <dbReference type="PROSITE" id="PS50885"/>
    </source>
</evidence>
<accession>A0ABV7XBC6</accession>
<feature type="domain" description="HAMP" evidence="9">
    <location>
        <begin position="300"/>
        <end position="354"/>
    </location>
</feature>
<dbReference type="SMART" id="SM00304">
    <property type="entry name" value="HAMP"/>
    <property type="match status" value="1"/>
</dbReference>
<dbReference type="PROSITE" id="PS50885">
    <property type="entry name" value="HAMP"/>
    <property type="match status" value="1"/>
</dbReference>
<evidence type="ECO:0000256" key="3">
    <source>
        <dbReference type="ARBA" id="ARBA00022553"/>
    </source>
</evidence>
<dbReference type="EMBL" id="JBHRXV010000011">
    <property type="protein sequence ID" value="MFC3713389.1"/>
    <property type="molecule type" value="Genomic_DNA"/>
</dbReference>
<keyword evidence="4 10" id="KW-0808">Transferase</keyword>
<comment type="catalytic activity">
    <reaction evidence="1">
        <text>ATP + protein L-histidine = ADP + protein N-phospho-L-histidine.</text>
        <dbReference type="EC" id="2.7.13.3"/>
    </reaction>
</comment>
<keyword evidence="5" id="KW-0547">Nucleotide-binding</keyword>
<gene>
    <name evidence="10" type="ORF">ACFOMD_12455</name>
</gene>
<evidence type="ECO:0000256" key="7">
    <source>
        <dbReference type="ARBA" id="ARBA00022840"/>
    </source>
</evidence>
<comment type="caution">
    <text evidence="10">The sequence shown here is derived from an EMBL/GenBank/DDBJ whole genome shotgun (WGS) entry which is preliminary data.</text>
</comment>
<dbReference type="SMART" id="SM00911">
    <property type="entry name" value="HWE_HK"/>
    <property type="match status" value="1"/>
</dbReference>
<keyword evidence="8" id="KW-0812">Transmembrane</keyword>
<dbReference type="Pfam" id="PF07568">
    <property type="entry name" value="HisKA_2"/>
    <property type="match status" value="1"/>
</dbReference>
<dbReference type="GO" id="GO:0004673">
    <property type="term" value="F:protein histidine kinase activity"/>
    <property type="evidence" value="ECO:0007669"/>
    <property type="project" value="UniProtKB-EC"/>
</dbReference>
<proteinExistence type="predicted"/>
<organism evidence="10 11">
    <name type="scientific">Sphingoaurantiacus capsulatus</name>
    <dbReference type="NCBI Taxonomy" id="1771310"/>
    <lineage>
        <taxon>Bacteria</taxon>
        <taxon>Pseudomonadati</taxon>
        <taxon>Pseudomonadota</taxon>
        <taxon>Alphaproteobacteria</taxon>
        <taxon>Sphingomonadales</taxon>
        <taxon>Sphingosinicellaceae</taxon>
        <taxon>Sphingoaurantiacus</taxon>
    </lineage>
</organism>
<evidence type="ECO:0000313" key="10">
    <source>
        <dbReference type="EMBL" id="MFC3713389.1"/>
    </source>
</evidence>
<reference evidence="11" key="1">
    <citation type="journal article" date="2019" name="Int. J. Syst. Evol. Microbiol.">
        <title>The Global Catalogue of Microorganisms (GCM) 10K type strain sequencing project: providing services to taxonomists for standard genome sequencing and annotation.</title>
        <authorList>
            <consortium name="The Broad Institute Genomics Platform"/>
            <consortium name="The Broad Institute Genome Sequencing Center for Infectious Disease"/>
            <person name="Wu L."/>
            <person name="Ma J."/>
        </authorList>
    </citation>
    <scope>NUCLEOTIDE SEQUENCE [LARGE SCALE GENOMIC DNA]</scope>
    <source>
        <strain evidence="11">KCTC 42644</strain>
    </source>
</reference>
<keyword evidence="6 10" id="KW-0418">Kinase</keyword>
<dbReference type="InterPro" id="IPR003660">
    <property type="entry name" value="HAMP_dom"/>
</dbReference>
<dbReference type="CDD" id="cd06225">
    <property type="entry name" value="HAMP"/>
    <property type="match status" value="1"/>
</dbReference>
<dbReference type="InterPro" id="IPR011495">
    <property type="entry name" value="Sig_transdc_His_kin_sub2_dim/P"/>
</dbReference>
<protein>
    <recommendedName>
        <fullName evidence="2">histidine kinase</fullName>
        <ecNumber evidence="2">2.7.13.3</ecNumber>
    </recommendedName>
</protein>
<keyword evidence="11" id="KW-1185">Reference proteome</keyword>
<dbReference type="RefSeq" id="WP_380861839.1">
    <property type="nucleotide sequence ID" value="NZ_JBHRXV010000011.1"/>
</dbReference>
<evidence type="ECO:0000256" key="2">
    <source>
        <dbReference type="ARBA" id="ARBA00012438"/>
    </source>
</evidence>
<keyword evidence="7" id="KW-0067">ATP-binding</keyword>
<keyword evidence="8" id="KW-0472">Membrane</keyword>
<dbReference type="Proteomes" id="UP001595615">
    <property type="component" value="Unassembled WGS sequence"/>
</dbReference>
<dbReference type="EC" id="2.7.13.3" evidence="2"/>
<keyword evidence="8" id="KW-1133">Transmembrane helix</keyword>
<evidence type="ECO:0000256" key="1">
    <source>
        <dbReference type="ARBA" id="ARBA00000085"/>
    </source>
</evidence>
<dbReference type="Gene3D" id="3.30.450.20">
    <property type="entry name" value="PAS domain"/>
    <property type="match status" value="1"/>
</dbReference>
<evidence type="ECO:0000256" key="8">
    <source>
        <dbReference type="SAM" id="Phobius"/>
    </source>
</evidence>
<keyword evidence="3" id="KW-0597">Phosphoprotein</keyword>
<dbReference type="PANTHER" id="PTHR41523:SF8">
    <property type="entry name" value="ETHYLENE RESPONSE SENSOR PROTEIN"/>
    <property type="match status" value="1"/>
</dbReference>
<evidence type="ECO:0000256" key="5">
    <source>
        <dbReference type="ARBA" id="ARBA00022741"/>
    </source>
</evidence>
<evidence type="ECO:0000256" key="4">
    <source>
        <dbReference type="ARBA" id="ARBA00022679"/>
    </source>
</evidence>
<dbReference type="InterPro" id="IPR011102">
    <property type="entry name" value="Sig_transdc_His_kinase_HWE"/>
</dbReference>
<evidence type="ECO:0000313" key="11">
    <source>
        <dbReference type="Proteomes" id="UP001595615"/>
    </source>
</evidence>
<sequence>MASIPPPPPARRLAVPRPLRVRAWPLSAQVMLALAIALLPLGVLAVVAATENYNNVRASEAELVSSRLTAFTRTVQGRLDEDFALLRAEIMSEIDTPDKRAECARRLARLAELDPAIDSIVRLDANGSLTCASVGAPLARAPSVGVDWYDGGRGRLPRATLIDELSPGHDLVLAVRDPLTGHSIFARISRESLRGIFTPADLGAEDHVRLLRDGSLLAAWGSPGLPALPDIAALKGGEVERFLTGDGRDWHYGVQDIGNGLRVLAVREATALSVPQVVNVALPILMWLGAVGIGWLAIRWLVVVPLAKIRTSLDRYAAGDIGVRLGDSRFRTQEVRELGDAFDRMADQISRHEDDLRAGLATQKKLTREVHHRVKNNLQIVSSLLSLQSRDAGSPEVAYAYATIQKRVNALALVHRWLYDDEAMRGVDLRSLAQDLCAGLEQSVTVIDGSTVAIVTDVDRLYVGQDTAVPLAFLITELVTAAARLAESGNLAIRVGAKSVDGRATLTVQAPSFRGEDQFAVGGNDPSARIIQGMARQMRSKLAHNADAGSYAIDFPPTAPAPIA</sequence>